<protein>
    <submittedName>
        <fullName evidence="3">Uncharacterized protein</fullName>
    </submittedName>
</protein>
<feature type="transmembrane region" description="Helical" evidence="2">
    <location>
        <begin position="20"/>
        <end position="37"/>
    </location>
</feature>
<evidence type="ECO:0000313" key="3">
    <source>
        <dbReference type="EMBL" id="PVV04564.1"/>
    </source>
</evidence>
<keyword evidence="2" id="KW-1133">Transmembrane helix</keyword>
<name>A0A2T9ZJ00_9FUNG</name>
<evidence type="ECO:0000256" key="1">
    <source>
        <dbReference type="SAM" id="MobiDB-lite"/>
    </source>
</evidence>
<feature type="region of interest" description="Disordered" evidence="1">
    <location>
        <begin position="73"/>
        <end position="96"/>
    </location>
</feature>
<sequence>MKALGVPIPHRFFGKFKRTLFLCLLSVTIFLLFTSLYENEERRVYKDNFNSLHELRELGILKGLKKSPFVSNKVVSGRESNRDTNNGENSNENKESELEIKAKLELEKEKAVNNILRKQIRQKELELEMLAEQNKIKKEKELANTSNNKYNISLLNSFNSESWKLTDEELKNLIYFDERNKVNMLPTPIRKHNHSILELYDDYLITLPIADYESIEWVKNLYSDVNIKVICDGHDNRKGCDIKLDQKYDYNSLYKKTYFSMDYICKNIYNKTDKKIKFFAKMDFDVVANKKYLYSVIKFISDNSHLRIYFGNSSPFRDREGVEMNGQFYAISGALLDEYCNCDIPEAQGNGEDLWFALALHQCITDKYSPEERKMLYIENSRDWIKHGGYSDIGVELKLGRHTFKDKKQ</sequence>
<evidence type="ECO:0000313" key="4">
    <source>
        <dbReference type="Proteomes" id="UP000245609"/>
    </source>
</evidence>
<evidence type="ECO:0000256" key="2">
    <source>
        <dbReference type="SAM" id="Phobius"/>
    </source>
</evidence>
<dbReference type="AlphaFoldDB" id="A0A2T9ZJ00"/>
<keyword evidence="4" id="KW-1185">Reference proteome</keyword>
<keyword evidence="2" id="KW-0472">Membrane</keyword>
<dbReference type="EMBL" id="MBFS01000109">
    <property type="protein sequence ID" value="PVV04564.1"/>
    <property type="molecule type" value="Genomic_DNA"/>
</dbReference>
<dbReference type="OrthoDB" id="2360774at2759"/>
<accession>A0A2T9ZJ00</accession>
<proteinExistence type="predicted"/>
<comment type="caution">
    <text evidence="3">The sequence shown here is derived from an EMBL/GenBank/DDBJ whole genome shotgun (WGS) entry which is preliminary data.</text>
</comment>
<dbReference type="Proteomes" id="UP000245609">
    <property type="component" value="Unassembled WGS sequence"/>
</dbReference>
<organism evidence="3 4">
    <name type="scientific">Smittium megazygosporum</name>
    <dbReference type="NCBI Taxonomy" id="133381"/>
    <lineage>
        <taxon>Eukaryota</taxon>
        <taxon>Fungi</taxon>
        <taxon>Fungi incertae sedis</taxon>
        <taxon>Zoopagomycota</taxon>
        <taxon>Kickxellomycotina</taxon>
        <taxon>Harpellomycetes</taxon>
        <taxon>Harpellales</taxon>
        <taxon>Legeriomycetaceae</taxon>
        <taxon>Smittium</taxon>
    </lineage>
</organism>
<reference evidence="3 4" key="1">
    <citation type="journal article" date="2018" name="MBio">
        <title>Comparative Genomics Reveals the Core Gene Toolbox for the Fungus-Insect Symbiosis.</title>
        <authorList>
            <person name="Wang Y."/>
            <person name="Stata M."/>
            <person name="Wang W."/>
            <person name="Stajich J.E."/>
            <person name="White M.M."/>
            <person name="Moncalvo J.M."/>
        </authorList>
    </citation>
    <scope>NUCLEOTIDE SEQUENCE [LARGE SCALE GENOMIC DNA]</scope>
    <source>
        <strain evidence="3 4">SC-DP-2</strain>
    </source>
</reference>
<keyword evidence="2" id="KW-0812">Transmembrane</keyword>
<gene>
    <name evidence="3" type="ORF">BB560_000940</name>
</gene>